<dbReference type="Pfam" id="PF00072">
    <property type="entry name" value="Response_reg"/>
    <property type="match status" value="1"/>
</dbReference>
<dbReference type="InterPro" id="IPR051677">
    <property type="entry name" value="AfsR-DnrI-RedD_regulator"/>
</dbReference>
<evidence type="ECO:0000256" key="3">
    <source>
        <dbReference type="ARBA" id="ARBA00023125"/>
    </source>
</evidence>
<dbReference type="PROSITE" id="PS50110">
    <property type="entry name" value="RESPONSE_REGULATORY"/>
    <property type="match status" value="1"/>
</dbReference>
<keyword evidence="2" id="KW-0805">Transcription regulation</keyword>
<keyword evidence="8" id="KW-1185">Reference proteome</keyword>
<keyword evidence="1" id="KW-0902">Two-component regulatory system</keyword>
<dbReference type="GO" id="GO:0000160">
    <property type="term" value="P:phosphorelay signal transduction system"/>
    <property type="evidence" value="ECO:0007669"/>
    <property type="project" value="UniProtKB-KW"/>
</dbReference>
<dbReference type="Gene3D" id="3.40.50.2300">
    <property type="match status" value="1"/>
</dbReference>
<protein>
    <submittedName>
        <fullName evidence="7">Response regulator</fullName>
    </submittedName>
</protein>
<keyword evidence="3" id="KW-0238">DNA-binding</keyword>
<sequence length="366" mass="42332">MDDERPALQHLERMLKEDGRIQVEAMFTSPEAALAHLRQNKPDIVFLDIGMPGMSGLAAAEYVQAMYPDLPIVFITAYSEYAVEAFELQAMDYLLKPIVPARFRKMLDRVAASLARKAPMERLQPPAPHPNQPTVHCFKQFEIVDSAPSVSNLKWRTLKSKELFAFLLHQREEWVARDLLLETIWPHYDLERAIKHLHTSVYQIRKLLKEWQIGAVLEYNLESYRLLRGGIRTDAELFETAVRNDDADRGLRLYRGEYLAEHDFPWAVLRREELHRQYVRIMLQTAERQAAAGNPQAALQRLLALHEAEPYEEVICGRILKLYKDSNDIGALKRFYHTFAIRLQTELNTVPQADLATLYEELAGKP</sequence>
<dbReference type="Gene3D" id="1.25.40.10">
    <property type="entry name" value="Tetratricopeptide repeat domain"/>
    <property type="match status" value="1"/>
</dbReference>
<evidence type="ECO:0000313" key="7">
    <source>
        <dbReference type="EMBL" id="RIX50066.1"/>
    </source>
</evidence>
<comment type="caution">
    <text evidence="7">The sequence shown here is derived from an EMBL/GenBank/DDBJ whole genome shotgun (WGS) entry which is preliminary data.</text>
</comment>
<dbReference type="AlphaFoldDB" id="A0A3A1UQK1"/>
<organism evidence="7 8">
    <name type="scientific">Paenibacillus nanensis</name>
    <dbReference type="NCBI Taxonomy" id="393251"/>
    <lineage>
        <taxon>Bacteria</taxon>
        <taxon>Bacillati</taxon>
        <taxon>Bacillota</taxon>
        <taxon>Bacilli</taxon>
        <taxon>Bacillales</taxon>
        <taxon>Paenibacillaceae</taxon>
        <taxon>Paenibacillus</taxon>
    </lineage>
</organism>
<evidence type="ECO:0000256" key="2">
    <source>
        <dbReference type="ARBA" id="ARBA00023015"/>
    </source>
</evidence>
<feature type="domain" description="Response regulatory" evidence="6">
    <location>
        <begin position="1"/>
        <end position="111"/>
    </location>
</feature>
<evidence type="ECO:0000259" key="6">
    <source>
        <dbReference type="PROSITE" id="PS50110"/>
    </source>
</evidence>
<dbReference type="InterPro" id="IPR016032">
    <property type="entry name" value="Sig_transdc_resp-reg_C-effctor"/>
</dbReference>
<dbReference type="PANTHER" id="PTHR35807">
    <property type="entry name" value="TRANSCRIPTIONAL REGULATOR REDD-RELATED"/>
    <property type="match status" value="1"/>
</dbReference>
<dbReference type="EMBL" id="QXQA01000016">
    <property type="protein sequence ID" value="RIX50066.1"/>
    <property type="molecule type" value="Genomic_DNA"/>
</dbReference>
<evidence type="ECO:0000313" key="8">
    <source>
        <dbReference type="Proteomes" id="UP000266482"/>
    </source>
</evidence>
<evidence type="ECO:0000256" key="1">
    <source>
        <dbReference type="ARBA" id="ARBA00023012"/>
    </source>
</evidence>
<name>A0A3A1UQK1_9BACL</name>
<dbReference type="Proteomes" id="UP000266482">
    <property type="component" value="Unassembled WGS sequence"/>
</dbReference>
<dbReference type="SUPFAM" id="SSF48452">
    <property type="entry name" value="TPR-like"/>
    <property type="match status" value="1"/>
</dbReference>
<dbReference type="PANTHER" id="PTHR35807:SF2">
    <property type="entry name" value="TRANSCRIPTIONAL ACTIVATOR DOMAIN"/>
    <property type="match status" value="1"/>
</dbReference>
<dbReference type="GO" id="GO:0003677">
    <property type="term" value="F:DNA binding"/>
    <property type="evidence" value="ECO:0007669"/>
    <property type="project" value="UniProtKB-KW"/>
</dbReference>
<dbReference type="InterPro" id="IPR011990">
    <property type="entry name" value="TPR-like_helical_dom_sf"/>
</dbReference>
<feature type="modified residue" description="4-aspartylphosphate" evidence="5">
    <location>
        <position position="48"/>
    </location>
</feature>
<keyword evidence="5" id="KW-0597">Phosphoprotein</keyword>
<evidence type="ECO:0000256" key="5">
    <source>
        <dbReference type="PROSITE-ProRule" id="PRU00169"/>
    </source>
</evidence>
<dbReference type="InterPro" id="IPR011006">
    <property type="entry name" value="CheY-like_superfamily"/>
</dbReference>
<evidence type="ECO:0000256" key="4">
    <source>
        <dbReference type="ARBA" id="ARBA00023163"/>
    </source>
</evidence>
<dbReference type="SMART" id="SM00448">
    <property type="entry name" value="REC"/>
    <property type="match status" value="1"/>
</dbReference>
<accession>A0A3A1UQK1</accession>
<dbReference type="GO" id="GO:0006355">
    <property type="term" value="P:regulation of DNA-templated transcription"/>
    <property type="evidence" value="ECO:0007669"/>
    <property type="project" value="InterPro"/>
</dbReference>
<reference evidence="7 8" key="1">
    <citation type="submission" date="2018-09" db="EMBL/GenBank/DDBJ databases">
        <title>Paenibacillus aracenensis nov. sp. isolated from a cave in southern Spain.</title>
        <authorList>
            <person name="Jurado V."/>
            <person name="Gutierrez-Patricio S."/>
            <person name="Gonzalez-Pimentel J.L."/>
            <person name="Miller A.Z."/>
            <person name="Laiz L."/>
            <person name="Saiz-Jimenez C."/>
        </authorList>
    </citation>
    <scope>NUCLEOTIDE SEQUENCE [LARGE SCALE GENOMIC DNA]</scope>
    <source>
        <strain evidence="7 8">DSM 22867</strain>
    </source>
</reference>
<gene>
    <name evidence="7" type="ORF">D3P08_21165</name>
</gene>
<dbReference type="Gene3D" id="1.10.10.10">
    <property type="entry name" value="Winged helix-like DNA-binding domain superfamily/Winged helix DNA-binding domain"/>
    <property type="match status" value="1"/>
</dbReference>
<keyword evidence="4" id="KW-0804">Transcription</keyword>
<dbReference type="SUPFAM" id="SSF46894">
    <property type="entry name" value="C-terminal effector domain of the bipartite response regulators"/>
    <property type="match status" value="1"/>
</dbReference>
<proteinExistence type="predicted"/>
<dbReference type="SUPFAM" id="SSF52172">
    <property type="entry name" value="CheY-like"/>
    <property type="match status" value="1"/>
</dbReference>
<dbReference type="InterPro" id="IPR036388">
    <property type="entry name" value="WH-like_DNA-bd_sf"/>
</dbReference>
<dbReference type="InterPro" id="IPR001789">
    <property type="entry name" value="Sig_transdc_resp-reg_receiver"/>
</dbReference>
<dbReference type="Pfam" id="PF03704">
    <property type="entry name" value="BTAD"/>
    <property type="match status" value="1"/>
</dbReference>
<dbReference type="InterPro" id="IPR005158">
    <property type="entry name" value="BTAD"/>
</dbReference>
<dbReference type="SMART" id="SM01043">
    <property type="entry name" value="BTAD"/>
    <property type="match status" value="1"/>
</dbReference>